<dbReference type="RefSeq" id="WP_082189689.1">
    <property type="nucleotide sequence ID" value="NZ_DF968183.1"/>
</dbReference>
<dbReference type="EMBL" id="DF968183">
    <property type="protein sequence ID" value="GAP45263.1"/>
    <property type="molecule type" value="Genomic_DNA"/>
</dbReference>
<evidence type="ECO:0000259" key="3">
    <source>
        <dbReference type="Pfam" id="PF07687"/>
    </source>
</evidence>
<dbReference type="GO" id="GO:0016787">
    <property type="term" value="F:hydrolase activity"/>
    <property type="evidence" value="ECO:0007669"/>
    <property type="project" value="UniProtKB-KW"/>
</dbReference>
<name>A0A0S7C803_9BACT</name>
<organism evidence="4">
    <name type="scientific">Lentimicrobium saccharophilum</name>
    <dbReference type="NCBI Taxonomy" id="1678841"/>
    <lineage>
        <taxon>Bacteria</taxon>
        <taxon>Pseudomonadati</taxon>
        <taxon>Bacteroidota</taxon>
        <taxon>Bacteroidia</taxon>
        <taxon>Bacteroidales</taxon>
        <taxon>Lentimicrobiaceae</taxon>
        <taxon>Lentimicrobium</taxon>
    </lineage>
</organism>
<dbReference type="Pfam" id="PF01546">
    <property type="entry name" value="Peptidase_M20"/>
    <property type="match status" value="1"/>
</dbReference>
<reference evidence="4" key="1">
    <citation type="journal article" date="2015" name="Genome Announc.">
        <title>Draft Genome Sequence of Bacteroidales Strain TBC1, a Novel Isolate from a Methanogenic Wastewater Treatment System.</title>
        <authorList>
            <person name="Tourlousse D.M."/>
            <person name="Matsuura N."/>
            <person name="Sun L."/>
            <person name="Toyonaga M."/>
            <person name="Kuroda K."/>
            <person name="Ohashi A."/>
            <person name="Cruz R."/>
            <person name="Yamaguchi T."/>
            <person name="Sekiguchi Y."/>
        </authorList>
    </citation>
    <scope>NUCLEOTIDE SEQUENCE [LARGE SCALE GENOMIC DNA]</scope>
    <source>
        <strain evidence="4">TBC1</strain>
    </source>
</reference>
<dbReference type="Pfam" id="PF07687">
    <property type="entry name" value="M20_dimer"/>
    <property type="match status" value="1"/>
</dbReference>
<dbReference type="Gene3D" id="3.30.70.360">
    <property type="match status" value="1"/>
</dbReference>
<feature type="domain" description="Peptidase M20 dimerisation" evidence="3">
    <location>
        <begin position="179"/>
        <end position="278"/>
    </location>
</feature>
<dbReference type="PANTHER" id="PTHR11014">
    <property type="entry name" value="PEPTIDASE M20 FAMILY MEMBER"/>
    <property type="match status" value="1"/>
</dbReference>
<dbReference type="InterPro" id="IPR036264">
    <property type="entry name" value="Bact_exopeptidase_dim_dom"/>
</dbReference>
<dbReference type="NCBIfam" id="TIGR01891">
    <property type="entry name" value="amidohydrolases"/>
    <property type="match status" value="1"/>
</dbReference>
<evidence type="ECO:0000256" key="2">
    <source>
        <dbReference type="PIRSR" id="PIRSR005962-1"/>
    </source>
</evidence>
<feature type="binding site" evidence="2">
    <location>
        <position position="131"/>
    </location>
    <ligand>
        <name>Mn(2+)</name>
        <dbReference type="ChEBI" id="CHEBI:29035"/>
        <label>2</label>
    </ligand>
</feature>
<gene>
    <name evidence="4" type="ORF">TBC1_121084</name>
</gene>
<dbReference type="InterPro" id="IPR011650">
    <property type="entry name" value="Peptidase_M20_dimer"/>
</dbReference>
<dbReference type="InterPro" id="IPR017439">
    <property type="entry name" value="Amidohydrolase"/>
</dbReference>
<keyword evidence="2" id="KW-0479">Metal-binding</keyword>
<protein>
    <submittedName>
        <fullName evidence="4">Amidohydrolase</fullName>
    </submittedName>
</protein>
<keyword evidence="1 4" id="KW-0378">Hydrolase</keyword>
<dbReference type="InterPro" id="IPR002933">
    <property type="entry name" value="Peptidase_M20"/>
</dbReference>
<dbReference type="GO" id="GO:0046872">
    <property type="term" value="F:metal ion binding"/>
    <property type="evidence" value="ECO:0007669"/>
    <property type="project" value="UniProtKB-KW"/>
</dbReference>
<evidence type="ECO:0000256" key="1">
    <source>
        <dbReference type="ARBA" id="ARBA00022801"/>
    </source>
</evidence>
<sequence length="381" mass="41332">MKKMIDPLIALRHELHRTPELSGQEKETARRIRDFLSPLKPEQLLTMVGGHGVVAIFDSGTPGPEVWFRADTDALPVNETTQLDYASGNPGVSHKCGHDGHTAILAGLAEYIALHRPTKGRVLLLFQPAEETGQGAAAMLKALKALGFSPEYAFALHNLPGYPLNSVIVRNGTFAAASRGMVIRLKGRTSHASEPEKGMSPAAVMARLMVDLPGLSNNGDLKGYRDFVLLTLIYGNLGSPAFGTSPGEAVLMATLRAYQNGDMELLSNTAAELVRRHSDAAAMGCEISFTEEFPATMNHPEAVQFVSDAARSLGLPLIEAGLPFRWSEDFAHFAMESKAALFGIGSGTDHPALHHPDYDFPDKLIPTALKLWKDIYQRLQE</sequence>
<dbReference type="SUPFAM" id="SSF53187">
    <property type="entry name" value="Zn-dependent exopeptidases"/>
    <property type="match status" value="1"/>
</dbReference>
<dbReference type="SUPFAM" id="SSF55031">
    <property type="entry name" value="Bacterial exopeptidase dimerisation domain"/>
    <property type="match status" value="1"/>
</dbReference>
<evidence type="ECO:0000313" key="4">
    <source>
        <dbReference type="EMBL" id="GAP45263.1"/>
    </source>
</evidence>
<feature type="binding site" evidence="2">
    <location>
        <position position="157"/>
    </location>
    <ligand>
        <name>Mn(2+)</name>
        <dbReference type="ChEBI" id="CHEBI:29035"/>
        <label>2</label>
    </ligand>
</feature>
<dbReference type="PATRIC" id="fig|1678841.3.peg.3876"/>
<feature type="binding site" evidence="2">
    <location>
        <position position="96"/>
    </location>
    <ligand>
        <name>Mn(2+)</name>
        <dbReference type="ChEBI" id="CHEBI:29035"/>
        <label>2</label>
    </ligand>
</feature>
<keyword evidence="2" id="KW-0464">Manganese</keyword>
<dbReference type="Gene3D" id="3.40.630.10">
    <property type="entry name" value="Zn peptidases"/>
    <property type="match status" value="1"/>
</dbReference>
<dbReference type="PANTHER" id="PTHR11014:SF169">
    <property type="entry name" value="CLAN MH, FAMILY M20, PEPTIDASE T-LIKE METALLOPEPTIDASE"/>
    <property type="match status" value="1"/>
</dbReference>
<dbReference type="Proteomes" id="UP000053091">
    <property type="component" value="Unassembled WGS sequence"/>
</dbReference>
<accession>A0A0S7C803</accession>
<keyword evidence="5" id="KW-1185">Reference proteome</keyword>
<feature type="binding site" evidence="2">
    <location>
        <position position="98"/>
    </location>
    <ligand>
        <name>Mn(2+)</name>
        <dbReference type="ChEBI" id="CHEBI:29035"/>
        <label>2</label>
    </ligand>
</feature>
<dbReference type="PIRSF" id="PIRSF005962">
    <property type="entry name" value="Pept_M20D_amidohydro"/>
    <property type="match status" value="1"/>
</dbReference>
<evidence type="ECO:0000313" key="5">
    <source>
        <dbReference type="Proteomes" id="UP000053091"/>
    </source>
</evidence>
<feature type="binding site" evidence="2">
    <location>
        <position position="354"/>
    </location>
    <ligand>
        <name>Mn(2+)</name>
        <dbReference type="ChEBI" id="CHEBI:29035"/>
        <label>2</label>
    </ligand>
</feature>
<proteinExistence type="predicted"/>
<dbReference type="AlphaFoldDB" id="A0A0S7C803"/>
<comment type="cofactor">
    <cofactor evidence="2">
        <name>Mn(2+)</name>
        <dbReference type="ChEBI" id="CHEBI:29035"/>
    </cofactor>
    <text evidence="2">The Mn(2+) ion enhances activity.</text>
</comment>
<dbReference type="STRING" id="1678841.TBC1_121084"/>
<dbReference type="OrthoDB" id="9776731at2"/>